<evidence type="ECO:0000256" key="1">
    <source>
        <dbReference type="SAM" id="MobiDB-lite"/>
    </source>
</evidence>
<gene>
    <name evidence="4" type="ORF">G443_003707</name>
</gene>
<keyword evidence="5" id="KW-1185">Reference proteome</keyword>
<protein>
    <recommendedName>
        <fullName evidence="3">DUF1707 domain-containing protein</fullName>
    </recommendedName>
</protein>
<dbReference type="EMBL" id="AUBJ02000001">
    <property type="protein sequence ID" value="MCP2333437.1"/>
    <property type="molecule type" value="Genomic_DNA"/>
</dbReference>
<feature type="transmembrane region" description="Helical" evidence="2">
    <location>
        <begin position="134"/>
        <end position="154"/>
    </location>
</feature>
<accession>A0ABT1JM63</accession>
<comment type="caution">
    <text evidence="4">The sequence shown here is derived from an EMBL/GenBank/DDBJ whole genome shotgun (WGS) entry which is preliminary data.</text>
</comment>
<evidence type="ECO:0000313" key="4">
    <source>
        <dbReference type="EMBL" id="MCP2333437.1"/>
    </source>
</evidence>
<reference evidence="4 5" key="2">
    <citation type="submission" date="2022-06" db="EMBL/GenBank/DDBJ databases">
        <title>Genomic Encyclopedia of Type Strains, Phase I: the one thousand microbial genomes (KMG-I) project.</title>
        <authorList>
            <person name="Kyrpides N."/>
        </authorList>
    </citation>
    <scope>NUCLEOTIDE SEQUENCE [LARGE SCALE GENOMIC DNA]</scope>
    <source>
        <strain evidence="4 5">DSM 43889</strain>
    </source>
</reference>
<dbReference type="Proteomes" id="UP000791080">
    <property type="component" value="Unassembled WGS sequence"/>
</dbReference>
<keyword evidence="2" id="KW-0812">Transmembrane</keyword>
<proteinExistence type="predicted"/>
<keyword evidence="2" id="KW-1133">Transmembrane helix</keyword>
<feature type="transmembrane region" description="Helical" evidence="2">
    <location>
        <begin position="108"/>
        <end position="128"/>
    </location>
</feature>
<dbReference type="PANTHER" id="PTHR40763:SF4">
    <property type="entry name" value="DUF1707 DOMAIN-CONTAINING PROTEIN"/>
    <property type="match status" value="1"/>
</dbReference>
<evidence type="ECO:0000256" key="2">
    <source>
        <dbReference type="SAM" id="Phobius"/>
    </source>
</evidence>
<organism evidence="4 5">
    <name type="scientific">Actinoalloteichus caeruleus DSM 43889</name>
    <dbReference type="NCBI Taxonomy" id="1120930"/>
    <lineage>
        <taxon>Bacteria</taxon>
        <taxon>Bacillati</taxon>
        <taxon>Actinomycetota</taxon>
        <taxon>Actinomycetes</taxon>
        <taxon>Pseudonocardiales</taxon>
        <taxon>Pseudonocardiaceae</taxon>
        <taxon>Actinoalloteichus</taxon>
        <taxon>Actinoalloteichus cyanogriseus</taxon>
    </lineage>
</organism>
<dbReference type="InterPro" id="IPR012551">
    <property type="entry name" value="DUF1707_SHOCT-like"/>
</dbReference>
<feature type="domain" description="DUF1707" evidence="3">
    <location>
        <begin position="10"/>
        <end position="62"/>
    </location>
</feature>
<dbReference type="RefSeq" id="WP_026419511.1">
    <property type="nucleotide sequence ID" value="NZ_AUBJ02000001.1"/>
</dbReference>
<keyword evidence="2" id="KW-0472">Membrane</keyword>
<evidence type="ECO:0000313" key="5">
    <source>
        <dbReference type="Proteomes" id="UP000791080"/>
    </source>
</evidence>
<sequence length="160" mass="16993">MGEPVSWSEMRASDGDRQRVAERLGAAQADGRLSMSEYDTRLRDALAARTYGELDRLTKDLPDPTGGAATPEEPGQGLADQRGGDVAERTSGCPATPPKSDLRRAAEAWASVSAITFTIWLIGFVTGGGASNPWWLWVAGPWGAVILVMALSGAGKRYSN</sequence>
<reference evidence="4 5" key="1">
    <citation type="submission" date="2013-07" db="EMBL/GenBank/DDBJ databases">
        <authorList>
            <consortium name="DOE Joint Genome Institute"/>
            <person name="Reeve W."/>
            <person name="Huntemann M."/>
            <person name="Han J."/>
            <person name="Chen A."/>
            <person name="Kyrpides N."/>
            <person name="Mavromatis K."/>
            <person name="Markowitz V."/>
            <person name="Palaniappan K."/>
            <person name="Ivanova N."/>
            <person name="Schaumberg A."/>
            <person name="Pati A."/>
            <person name="Liolios K."/>
            <person name="Nordberg H.P."/>
            <person name="Cantor M.N."/>
            <person name="Hua S.X."/>
            <person name="Woyke T."/>
        </authorList>
    </citation>
    <scope>NUCLEOTIDE SEQUENCE [LARGE SCALE GENOMIC DNA]</scope>
    <source>
        <strain evidence="4 5">DSM 43889</strain>
    </source>
</reference>
<feature type="region of interest" description="Disordered" evidence="1">
    <location>
        <begin position="55"/>
        <end position="101"/>
    </location>
</feature>
<dbReference type="Pfam" id="PF08044">
    <property type="entry name" value="DUF1707"/>
    <property type="match status" value="1"/>
</dbReference>
<dbReference type="PANTHER" id="PTHR40763">
    <property type="entry name" value="MEMBRANE PROTEIN-RELATED"/>
    <property type="match status" value="1"/>
</dbReference>
<evidence type="ECO:0000259" key="3">
    <source>
        <dbReference type="Pfam" id="PF08044"/>
    </source>
</evidence>
<name>A0ABT1JM63_ACTCY</name>